<feature type="region of interest" description="Disordered" evidence="1">
    <location>
        <begin position="56"/>
        <end position="150"/>
    </location>
</feature>
<dbReference type="Proteomes" id="UP000550707">
    <property type="component" value="Unassembled WGS sequence"/>
</dbReference>
<organism evidence="2 3">
    <name type="scientific">Molossus molossus</name>
    <name type="common">Pallas' mastiff bat</name>
    <name type="synonym">Vespertilio molossus</name>
    <dbReference type="NCBI Taxonomy" id="27622"/>
    <lineage>
        <taxon>Eukaryota</taxon>
        <taxon>Metazoa</taxon>
        <taxon>Chordata</taxon>
        <taxon>Craniata</taxon>
        <taxon>Vertebrata</taxon>
        <taxon>Euteleostomi</taxon>
        <taxon>Mammalia</taxon>
        <taxon>Eutheria</taxon>
        <taxon>Laurasiatheria</taxon>
        <taxon>Chiroptera</taxon>
        <taxon>Yangochiroptera</taxon>
        <taxon>Molossidae</taxon>
        <taxon>Molossus</taxon>
    </lineage>
</organism>
<dbReference type="EMBL" id="JACASF010000004">
    <property type="protein sequence ID" value="KAF6480943.1"/>
    <property type="molecule type" value="Genomic_DNA"/>
</dbReference>
<dbReference type="InParanoid" id="A0A7J8I8M9"/>
<proteinExistence type="predicted"/>
<feature type="compositionally biased region" description="Basic and acidic residues" evidence="1">
    <location>
        <begin position="130"/>
        <end position="141"/>
    </location>
</feature>
<gene>
    <name evidence="2" type="ORF">HJG59_010727</name>
</gene>
<reference evidence="2 3" key="1">
    <citation type="journal article" date="2020" name="Nature">
        <title>Six reference-quality genomes reveal evolution of bat adaptations.</title>
        <authorList>
            <person name="Jebb D."/>
            <person name="Huang Z."/>
            <person name="Pippel M."/>
            <person name="Hughes G.M."/>
            <person name="Lavrichenko K."/>
            <person name="Devanna P."/>
            <person name="Winkler S."/>
            <person name="Jermiin L.S."/>
            <person name="Skirmuntt E.C."/>
            <person name="Katzourakis A."/>
            <person name="Burkitt-Gray L."/>
            <person name="Ray D.A."/>
            <person name="Sullivan K.A.M."/>
            <person name="Roscito J.G."/>
            <person name="Kirilenko B.M."/>
            <person name="Davalos L.M."/>
            <person name="Corthals A.P."/>
            <person name="Power M.L."/>
            <person name="Jones G."/>
            <person name="Ransome R.D."/>
            <person name="Dechmann D.K.N."/>
            <person name="Locatelli A.G."/>
            <person name="Puechmaille S.J."/>
            <person name="Fedrigo O."/>
            <person name="Jarvis E.D."/>
            <person name="Hiller M."/>
            <person name="Vernes S.C."/>
            <person name="Myers E.W."/>
            <person name="Teeling E.C."/>
        </authorList>
    </citation>
    <scope>NUCLEOTIDE SEQUENCE [LARGE SCALE GENOMIC DNA]</scope>
    <source>
        <strain evidence="2">MMolMol1</strain>
        <tissue evidence="2">Muscle</tissue>
    </source>
</reference>
<accession>A0A7J8I8M9</accession>
<keyword evidence="3" id="KW-1185">Reference proteome</keyword>
<evidence type="ECO:0000313" key="3">
    <source>
        <dbReference type="Proteomes" id="UP000550707"/>
    </source>
</evidence>
<feature type="compositionally biased region" description="Pro residues" evidence="1">
    <location>
        <begin position="61"/>
        <end position="73"/>
    </location>
</feature>
<evidence type="ECO:0000313" key="2">
    <source>
        <dbReference type="EMBL" id="KAF6480943.1"/>
    </source>
</evidence>
<sequence length="172" mass="18061">MFPPNQTSGLPLVCTAQQWASRMPTRGLRLGTGSRDLPRGACLGLSAGSGVDASWESCPVLSPPPLQQTPPAPRCHQDGDSGSSRRLNSPSRLSSQTHTGLHSRQPAGMIQSCARHRENATQLPPWTRGSSREPGGRRQAPDSETSAPSCAAALRSLLLPQLQDHQGGSAGG</sequence>
<evidence type="ECO:0000256" key="1">
    <source>
        <dbReference type="SAM" id="MobiDB-lite"/>
    </source>
</evidence>
<comment type="caution">
    <text evidence="2">The sequence shown here is derived from an EMBL/GenBank/DDBJ whole genome shotgun (WGS) entry which is preliminary data.</text>
</comment>
<feature type="compositionally biased region" description="Low complexity" evidence="1">
    <location>
        <begin position="81"/>
        <end position="95"/>
    </location>
</feature>
<name>A0A7J8I8M9_MOLMO</name>
<dbReference type="AlphaFoldDB" id="A0A7J8I8M9"/>
<protein>
    <submittedName>
        <fullName evidence="2">Uncharacterized protein</fullName>
    </submittedName>
</protein>